<sequence>MEGRARRRGTGTGTSASPGRNKVWVEPPGKSQHHPPRRSPPPPPPAAAGKRVAVVYYLCRSRHLEHPHFIEVPLASPEAGLYLRDVINRLNVLRGKGMAAMYSWSCKRSYKNGFVWHDISEDDLVLPAQGNEYILKGSELLDRSPPDRQQNGLSNTKAESPKHPQQESPQSRGSQEGCSSSSSPSPSAVIKEASPPTPTQQPQQLAHSTFVPSSSASTNREDEQCRTTHSGSSGNLSPEPVGTNVPLSEASSPGPSEYRVCKPIGAQDASTQTDDSERDVPSKRTCAAGIRTEDCTSDAEIQECHERSTQASPKVPLLVRESPQVCSSDASPGGRVETLESLIRAEASRRSSYNKVLEEEHLYGPMGVKLKPANLLMQLITCGSISVKDHRGFGLIPTYRPRFTQVEFPSPMFSTPMALRHLDNVPCSARTIGIRVSESEHLSSESLVEESKQEESGRGEIPTLKRSSSYDEDRVYTAPDSRRDMESLAESGSFRCLPQTIKMISCKQSRSGTAFSPNSDVRYSSSQQERSTASSPLGSSRGASNRMTDPLGKLSSSRGESFHEEKDKMIKIEERLASGARVIIQSAPLCEESDDSIESLAQLLTTGSARWRSLTSRPTHNARVGRAPRSPPVASSLGCLPQSIALHVQASDRTHLSGSLEPRYCQASATATPTRGFRWLHRAPRPRAGHVHVCDPLH</sequence>
<evidence type="ECO:0000256" key="8">
    <source>
        <dbReference type="SAM" id="MobiDB-lite"/>
    </source>
</evidence>
<feature type="compositionally biased region" description="Low complexity" evidence="8">
    <location>
        <begin position="524"/>
        <end position="535"/>
    </location>
</feature>
<keyword evidence="2" id="KW-0217">Developmental protein</keyword>
<reference evidence="10" key="4">
    <citation type="submission" date="2019-03" db="UniProtKB">
        <authorList>
            <consortium name="EnsemblPlants"/>
        </authorList>
    </citation>
    <scope>IDENTIFICATION</scope>
</reference>
<evidence type="ECO:0000259" key="9">
    <source>
        <dbReference type="Pfam" id="PF06136"/>
    </source>
</evidence>
<feature type="region of interest" description="Disordered" evidence="8">
    <location>
        <begin position="1"/>
        <end position="47"/>
    </location>
</feature>
<evidence type="ECO:0000256" key="4">
    <source>
        <dbReference type="ARBA" id="ARBA00022618"/>
    </source>
</evidence>
<proteinExistence type="inferred from homology"/>
<feature type="compositionally biased region" description="Polar residues" evidence="8">
    <location>
        <begin position="536"/>
        <end position="547"/>
    </location>
</feature>
<reference evidence="10" key="5">
    <citation type="journal article" date="2021" name="G3 (Bethesda)">
        <title>Aegilops tauschii genome assembly Aet v5.0 features greater sequence contiguity and improved annotation.</title>
        <authorList>
            <person name="Wang L."/>
            <person name="Zhu T."/>
            <person name="Rodriguez J.C."/>
            <person name="Deal K.R."/>
            <person name="Dubcovsky J."/>
            <person name="McGuire P.E."/>
            <person name="Lux T."/>
            <person name="Spannagl M."/>
            <person name="Mayer K.F.X."/>
            <person name="Baldrich P."/>
            <person name="Meyers B.C."/>
            <person name="Huo N."/>
            <person name="Gu Y.Q."/>
            <person name="Zhou H."/>
            <person name="Devos K.M."/>
            <person name="Bennetzen J.L."/>
            <person name="Unver T."/>
            <person name="Budak H."/>
            <person name="Gulick P.J."/>
            <person name="Galiba G."/>
            <person name="Kalapos B."/>
            <person name="Nelson D.R."/>
            <person name="Li P."/>
            <person name="You F.M."/>
            <person name="Luo M.C."/>
            <person name="Dvorak J."/>
        </authorList>
    </citation>
    <scope>NUCLEOTIDE SEQUENCE [LARGE SCALE GENOMIC DNA]</scope>
    <source>
        <strain evidence="10">cv. AL8/78</strain>
    </source>
</reference>
<dbReference type="PANTHER" id="PTHR31083:SF48">
    <property type="entry name" value="OS08G0561600 PROTEIN"/>
    <property type="match status" value="1"/>
</dbReference>
<keyword evidence="4" id="KW-0132">Cell division</keyword>
<reference evidence="10" key="3">
    <citation type="journal article" date="2017" name="Nature">
        <title>Genome sequence of the progenitor of the wheat D genome Aegilops tauschii.</title>
        <authorList>
            <person name="Luo M.C."/>
            <person name="Gu Y.Q."/>
            <person name="Puiu D."/>
            <person name="Wang H."/>
            <person name="Twardziok S.O."/>
            <person name="Deal K.R."/>
            <person name="Huo N."/>
            <person name="Zhu T."/>
            <person name="Wang L."/>
            <person name="Wang Y."/>
            <person name="McGuire P.E."/>
            <person name="Liu S."/>
            <person name="Long H."/>
            <person name="Ramasamy R.K."/>
            <person name="Rodriguez J.C."/>
            <person name="Van S.L."/>
            <person name="Yuan L."/>
            <person name="Wang Z."/>
            <person name="Xia Z."/>
            <person name="Xiao L."/>
            <person name="Anderson O.D."/>
            <person name="Ouyang S."/>
            <person name="Liang Y."/>
            <person name="Zimin A.V."/>
            <person name="Pertea G."/>
            <person name="Qi P."/>
            <person name="Bennetzen J.L."/>
            <person name="Dai X."/>
            <person name="Dawson M.W."/>
            <person name="Muller H.G."/>
            <person name="Kugler K."/>
            <person name="Rivarola-Duarte L."/>
            <person name="Spannagl M."/>
            <person name="Mayer K.F.X."/>
            <person name="Lu F.H."/>
            <person name="Bevan M.W."/>
            <person name="Leroy P."/>
            <person name="Li P."/>
            <person name="You F.M."/>
            <person name="Sun Q."/>
            <person name="Liu Z."/>
            <person name="Lyons E."/>
            <person name="Wicker T."/>
            <person name="Salzberg S.L."/>
            <person name="Devos K.M."/>
            <person name="Dvorak J."/>
        </authorList>
    </citation>
    <scope>NUCLEOTIDE SEQUENCE [LARGE SCALE GENOMIC DNA]</scope>
    <source>
        <strain evidence="10">cv. AL8/78</strain>
    </source>
</reference>
<evidence type="ECO:0000256" key="2">
    <source>
        <dbReference type="ARBA" id="ARBA00022473"/>
    </source>
</evidence>
<protein>
    <recommendedName>
        <fullName evidence="9">SOSEKI DIX-like domain-containing protein</fullName>
    </recommendedName>
</protein>
<feature type="compositionally biased region" description="Polar residues" evidence="8">
    <location>
        <begin position="507"/>
        <end position="523"/>
    </location>
</feature>
<dbReference type="GO" id="GO:0051301">
    <property type="term" value="P:cell division"/>
    <property type="evidence" value="ECO:0007669"/>
    <property type="project" value="UniProtKB-KW"/>
</dbReference>
<dbReference type="InterPro" id="IPR048351">
    <property type="entry name" value="SOK_DIX"/>
</dbReference>
<dbReference type="InterPro" id="IPR010369">
    <property type="entry name" value="SOK"/>
</dbReference>
<evidence type="ECO:0000256" key="1">
    <source>
        <dbReference type="ARBA" id="ARBA00004413"/>
    </source>
</evidence>
<dbReference type="GO" id="GO:0051258">
    <property type="term" value="P:protein polymerization"/>
    <property type="evidence" value="ECO:0007669"/>
    <property type="project" value="UniProtKB-ARBA"/>
</dbReference>
<evidence type="ECO:0000256" key="7">
    <source>
        <dbReference type="ARBA" id="ARBA00024211"/>
    </source>
</evidence>
<feature type="compositionally biased region" description="Polar residues" evidence="8">
    <location>
        <begin position="147"/>
        <end position="158"/>
    </location>
</feature>
<name>A0A453RSC5_AEGTS</name>
<evidence type="ECO:0000256" key="3">
    <source>
        <dbReference type="ARBA" id="ARBA00022475"/>
    </source>
</evidence>
<feature type="compositionally biased region" description="Polar residues" evidence="8">
    <location>
        <begin position="245"/>
        <end position="254"/>
    </location>
</feature>
<feature type="compositionally biased region" description="Polar residues" evidence="8">
    <location>
        <begin position="227"/>
        <end position="236"/>
    </location>
</feature>
<feature type="domain" description="SOSEKI DIX-like" evidence="9">
    <location>
        <begin position="52"/>
        <end position="141"/>
    </location>
</feature>
<evidence type="ECO:0000256" key="5">
    <source>
        <dbReference type="ARBA" id="ARBA00023136"/>
    </source>
</evidence>
<keyword evidence="3" id="KW-1003">Cell membrane</keyword>
<keyword evidence="11" id="KW-1185">Reference proteome</keyword>
<dbReference type="Pfam" id="PF06136">
    <property type="entry name" value="SOK"/>
    <property type="match status" value="1"/>
</dbReference>
<feature type="compositionally biased region" description="Basic and acidic residues" evidence="8">
    <location>
        <begin position="440"/>
        <end position="458"/>
    </location>
</feature>
<feature type="compositionally biased region" description="Polar residues" evidence="8">
    <location>
        <begin position="205"/>
        <end position="218"/>
    </location>
</feature>
<dbReference type="EnsemblPlants" id="AET7Gv20681900.4">
    <property type="protein sequence ID" value="AET7Gv20681900.4"/>
    <property type="gene ID" value="AET7Gv20681900"/>
</dbReference>
<keyword evidence="5" id="KW-0472">Membrane</keyword>
<dbReference type="GO" id="GO:0005886">
    <property type="term" value="C:plasma membrane"/>
    <property type="evidence" value="ECO:0007669"/>
    <property type="project" value="UniProtKB-SubCell"/>
</dbReference>
<feature type="region of interest" description="Disordered" evidence="8">
    <location>
        <begin position="138"/>
        <end position="261"/>
    </location>
</feature>
<dbReference type="Gramene" id="AET7Gv20681900.4">
    <property type="protein sequence ID" value="AET7Gv20681900.4"/>
    <property type="gene ID" value="AET7Gv20681900"/>
</dbReference>
<keyword evidence="6" id="KW-0131">Cell cycle</keyword>
<evidence type="ECO:0000313" key="11">
    <source>
        <dbReference type="Proteomes" id="UP000015105"/>
    </source>
</evidence>
<comment type="subcellular location">
    <subcellularLocation>
        <location evidence="1">Cell membrane</location>
        <topology evidence="1">Peripheral membrane protein</topology>
        <orientation evidence="1">Cytoplasmic side</orientation>
    </subcellularLocation>
</comment>
<dbReference type="Proteomes" id="UP000015105">
    <property type="component" value="Chromosome 7D"/>
</dbReference>
<dbReference type="STRING" id="200361.A0A453RSC5"/>
<reference evidence="11" key="2">
    <citation type="journal article" date="2017" name="Nat. Plants">
        <title>The Aegilops tauschii genome reveals multiple impacts of transposons.</title>
        <authorList>
            <person name="Zhao G."/>
            <person name="Zou C."/>
            <person name="Li K."/>
            <person name="Wang K."/>
            <person name="Li T."/>
            <person name="Gao L."/>
            <person name="Zhang X."/>
            <person name="Wang H."/>
            <person name="Yang Z."/>
            <person name="Liu X."/>
            <person name="Jiang W."/>
            <person name="Mao L."/>
            <person name="Kong X."/>
            <person name="Jiao Y."/>
            <person name="Jia J."/>
        </authorList>
    </citation>
    <scope>NUCLEOTIDE SEQUENCE [LARGE SCALE GENOMIC DNA]</scope>
    <source>
        <strain evidence="11">cv. AL8/78</strain>
    </source>
</reference>
<dbReference type="AlphaFoldDB" id="A0A453RSC5"/>
<feature type="region of interest" description="Disordered" evidence="8">
    <location>
        <begin position="507"/>
        <end position="565"/>
    </location>
</feature>
<feature type="compositionally biased region" description="Polar residues" evidence="8">
    <location>
        <begin position="166"/>
        <end position="178"/>
    </location>
</feature>
<feature type="region of interest" description="Disordered" evidence="8">
    <location>
        <begin position="440"/>
        <end position="490"/>
    </location>
</feature>
<comment type="similarity">
    <text evidence="7">Belongs to the SOSEKI family.</text>
</comment>
<evidence type="ECO:0000313" key="10">
    <source>
        <dbReference type="EnsemblPlants" id="AET7Gv20681900.4"/>
    </source>
</evidence>
<dbReference type="PANTHER" id="PTHR31083">
    <property type="entry name" value="UPSTREAM OF FLC PROTEIN (DUF966)"/>
    <property type="match status" value="1"/>
</dbReference>
<reference evidence="11" key="1">
    <citation type="journal article" date="2014" name="Science">
        <title>Ancient hybridizations among the ancestral genomes of bread wheat.</title>
        <authorList>
            <consortium name="International Wheat Genome Sequencing Consortium,"/>
            <person name="Marcussen T."/>
            <person name="Sandve S.R."/>
            <person name="Heier L."/>
            <person name="Spannagl M."/>
            <person name="Pfeifer M."/>
            <person name="Jakobsen K.S."/>
            <person name="Wulff B.B."/>
            <person name="Steuernagel B."/>
            <person name="Mayer K.F."/>
            <person name="Olsen O.A."/>
        </authorList>
    </citation>
    <scope>NUCLEOTIDE SEQUENCE [LARGE SCALE GENOMIC DNA]</scope>
    <source>
        <strain evidence="11">cv. AL8/78</strain>
    </source>
</reference>
<accession>A0A453RSC5</accession>
<organism evidence="10 11">
    <name type="scientific">Aegilops tauschii subsp. strangulata</name>
    <name type="common">Goatgrass</name>
    <dbReference type="NCBI Taxonomy" id="200361"/>
    <lineage>
        <taxon>Eukaryota</taxon>
        <taxon>Viridiplantae</taxon>
        <taxon>Streptophyta</taxon>
        <taxon>Embryophyta</taxon>
        <taxon>Tracheophyta</taxon>
        <taxon>Spermatophyta</taxon>
        <taxon>Magnoliopsida</taxon>
        <taxon>Liliopsida</taxon>
        <taxon>Poales</taxon>
        <taxon>Poaceae</taxon>
        <taxon>BOP clade</taxon>
        <taxon>Pooideae</taxon>
        <taxon>Triticodae</taxon>
        <taxon>Triticeae</taxon>
        <taxon>Triticinae</taxon>
        <taxon>Aegilops</taxon>
    </lineage>
</organism>
<evidence type="ECO:0000256" key="6">
    <source>
        <dbReference type="ARBA" id="ARBA00023306"/>
    </source>
</evidence>
<feature type="compositionally biased region" description="Basic and acidic residues" evidence="8">
    <location>
        <begin position="468"/>
        <end position="486"/>
    </location>
</feature>